<gene>
    <name evidence="2" type="ORF">DSTB1V02_LOCUS8494</name>
</gene>
<dbReference type="EMBL" id="CAJPEV010001950">
    <property type="protein sequence ID" value="CAG0895034.1"/>
    <property type="molecule type" value="Genomic_DNA"/>
</dbReference>
<evidence type="ECO:0000313" key="2">
    <source>
        <dbReference type="EMBL" id="CAD7248684.1"/>
    </source>
</evidence>
<evidence type="ECO:0000313" key="3">
    <source>
        <dbReference type="Proteomes" id="UP000677054"/>
    </source>
</evidence>
<organism evidence="2">
    <name type="scientific">Darwinula stevensoni</name>
    <dbReference type="NCBI Taxonomy" id="69355"/>
    <lineage>
        <taxon>Eukaryota</taxon>
        <taxon>Metazoa</taxon>
        <taxon>Ecdysozoa</taxon>
        <taxon>Arthropoda</taxon>
        <taxon>Crustacea</taxon>
        <taxon>Oligostraca</taxon>
        <taxon>Ostracoda</taxon>
        <taxon>Podocopa</taxon>
        <taxon>Podocopida</taxon>
        <taxon>Darwinulocopina</taxon>
        <taxon>Darwinuloidea</taxon>
        <taxon>Darwinulidae</taxon>
        <taxon>Darwinula</taxon>
    </lineage>
</organism>
<protein>
    <submittedName>
        <fullName evidence="2">Uncharacterized protein</fullName>
    </submittedName>
</protein>
<sequence>MREPLAQLPRPQPKPRLPEQHRDSFGSLAVSYPASLVTGRQLPCSSCHWPSVTLLLLSLAVSRIPHS</sequence>
<feature type="region of interest" description="Disordered" evidence="1">
    <location>
        <begin position="1"/>
        <end position="23"/>
    </location>
</feature>
<name>A0A7R8XF14_9CRUS</name>
<dbReference type="AlphaFoldDB" id="A0A7R8XF14"/>
<accession>A0A7R8XF14</accession>
<dbReference type="Proteomes" id="UP000677054">
    <property type="component" value="Unassembled WGS sequence"/>
</dbReference>
<reference evidence="2" key="1">
    <citation type="submission" date="2020-11" db="EMBL/GenBank/DDBJ databases">
        <authorList>
            <person name="Tran Van P."/>
        </authorList>
    </citation>
    <scope>NUCLEOTIDE SEQUENCE</scope>
</reference>
<evidence type="ECO:0000256" key="1">
    <source>
        <dbReference type="SAM" id="MobiDB-lite"/>
    </source>
</evidence>
<proteinExistence type="predicted"/>
<dbReference type="EMBL" id="LR901467">
    <property type="protein sequence ID" value="CAD7248684.1"/>
    <property type="molecule type" value="Genomic_DNA"/>
</dbReference>
<keyword evidence="3" id="KW-1185">Reference proteome</keyword>